<dbReference type="GO" id="GO:0005737">
    <property type="term" value="C:cytoplasm"/>
    <property type="evidence" value="ECO:0007669"/>
    <property type="project" value="TreeGrafter"/>
</dbReference>
<dbReference type="InterPro" id="IPR027417">
    <property type="entry name" value="P-loop_NTPase"/>
</dbReference>
<evidence type="ECO:0000256" key="4">
    <source>
        <dbReference type="ARBA" id="ARBA00034617"/>
    </source>
</evidence>
<dbReference type="InterPro" id="IPR011545">
    <property type="entry name" value="DEAD/DEAH_box_helicase_dom"/>
</dbReference>
<dbReference type="GO" id="GO:0005634">
    <property type="term" value="C:nucleus"/>
    <property type="evidence" value="ECO:0007669"/>
    <property type="project" value="TreeGrafter"/>
</dbReference>
<evidence type="ECO:0000259" key="8">
    <source>
        <dbReference type="PROSITE" id="PS51194"/>
    </source>
</evidence>
<comment type="catalytic activity">
    <reaction evidence="4">
        <text>Couples ATP hydrolysis with the unwinding of duplex DNA by translocating in the 3'-5' direction.</text>
        <dbReference type="EC" id="5.6.2.4"/>
    </reaction>
</comment>
<keyword evidence="3" id="KW-0067">ATP-binding</keyword>
<dbReference type="CDD" id="cd18794">
    <property type="entry name" value="SF2_C_RecQ"/>
    <property type="match status" value="1"/>
</dbReference>
<dbReference type="PANTHER" id="PTHR13710">
    <property type="entry name" value="DNA HELICASE RECQ FAMILY MEMBER"/>
    <property type="match status" value="1"/>
</dbReference>
<dbReference type="InterPro" id="IPR014001">
    <property type="entry name" value="Helicase_ATP-bd"/>
</dbReference>
<keyword evidence="9" id="KW-0347">Helicase</keyword>
<evidence type="ECO:0000256" key="3">
    <source>
        <dbReference type="ARBA" id="ARBA00022840"/>
    </source>
</evidence>
<gene>
    <name evidence="9" type="primary">RECQL5</name>
    <name evidence="9" type="ORF">BG011_007229</name>
</gene>
<keyword evidence="9" id="KW-0378">Hydrolase</keyword>
<dbReference type="GO" id="GO:0005524">
    <property type="term" value="F:ATP binding"/>
    <property type="evidence" value="ECO:0007669"/>
    <property type="project" value="UniProtKB-KW"/>
</dbReference>
<evidence type="ECO:0000259" key="7">
    <source>
        <dbReference type="PROSITE" id="PS51192"/>
    </source>
</evidence>
<dbReference type="SUPFAM" id="SSF52540">
    <property type="entry name" value="P-loop containing nucleoside triphosphate hydrolases"/>
    <property type="match status" value="2"/>
</dbReference>
<evidence type="ECO:0000313" key="9">
    <source>
        <dbReference type="EMBL" id="KAG0252053.1"/>
    </source>
</evidence>
<dbReference type="EC" id="5.6.2.4" evidence="5"/>
<evidence type="ECO:0000313" key="10">
    <source>
        <dbReference type="Proteomes" id="UP000726737"/>
    </source>
</evidence>
<name>A0A9P6PQR6_9FUNG</name>
<proteinExistence type="inferred from homology"/>
<dbReference type="AlphaFoldDB" id="A0A9P6PQR6"/>
<dbReference type="PROSITE" id="PS51194">
    <property type="entry name" value="HELICASE_CTER"/>
    <property type="match status" value="1"/>
</dbReference>
<dbReference type="SMART" id="SM00490">
    <property type="entry name" value="HELICc"/>
    <property type="match status" value="1"/>
</dbReference>
<evidence type="ECO:0000256" key="2">
    <source>
        <dbReference type="ARBA" id="ARBA00022741"/>
    </source>
</evidence>
<protein>
    <recommendedName>
        <fullName evidence="5">DNA 3'-5' helicase</fullName>
        <ecNumber evidence="5">5.6.2.4</ecNumber>
    </recommendedName>
</protein>
<dbReference type="GO" id="GO:0043138">
    <property type="term" value="F:3'-5' DNA helicase activity"/>
    <property type="evidence" value="ECO:0007669"/>
    <property type="project" value="UniProtKB-EC"/>
</dbReference>
<dbReference type="PROSITE" id="PS51192">
    <property type="entry name" value="HELICASE_ATP_BIND_1"/>
    <property type="match status" value="1"/>
</dbReference>
<dbReference type="Pfam" id="PF00271">
    <property type="entry name" value="Helicase_C"/>
    <property type="match status" value="1"/>
</dbReference>
<reference evidence="9" key="1">
    <citation type="journal article" date="2020" name="Fungal Divers.">
        <title>Resolving the Mortierellaceae phylogeny through synthesis of multi-gene phylogenetics and phylogenomics.</title>
        <authorList>
            <person name="Vandepol N."/>
            <person name="Liber J."/>
            <person name="Desiro A."/>
            <person name="Na H."/>
            <person name="Kennedy M."/>
            <person name="Barry K."/>
            <person name="Grigoriev I.V."/>
            <person name="Miller A.N."/>
            <person name="O'Donnell K."/>
            <person name="Stajich J.E."/>
            <person name="Bonito G."/>
        </authorList>
    </citation>
    <scope>NUCLEOTIDE SEQUENCE</scope>
    <source>
        <strain evidence="9">KOD948</strain>
    </source>
</reference>
<evidence type="ECO:0000256" key="5">
    <source>
        <dbReference type="ARBA" id="ARBA00034808"/>
    </source>
</evidence>
<dbReference type="Pfam" id="PF16124">
    <property type="entry name" value="RecQ_Zn_bind"/>
    <property type="match status" value="1"/>
</dbReference>
<evidence type="ECO:0000256" key="6">
    <source>
        <dbReference type="SAM" id="MobiDB-lite"/>
    </source>
</evidence>
<feature type="domain" description="Helicase C-terminal" evidence="8">
    <location>
        <begin position="178"/>
        <end position="335"/>
    </location>
</feature>
<accession>A0A9P6PQR6</accession>
<keyword evidence="10" id="KW-1185">Reference proteome</keyword>
<dbReference type="Pfam" id="PF00270">
    <property type="entry name" value="DEAD"/>
    <property type="match status" value="1"/>
</dbReference>
<dbReference type="GO" id="GO:0005694">
    <property type="term" value="C:chromosome"/>
    <property type="evidence" value="ECO:0007669"/>
    <property type="project" value="TreeGrafter"/>
</dbReference>
<sequence length="684" mass="75427">MPTGGGKSLCYQLPAVMSKGVTIVVSPLLALIHDQTTALLRLGIKAAALNSSIGKKDKTKILTDLTLVTPTVKLLYVTPELLATAEFRSHVASLESRDMLARLVIDEVRFYNNDRYENFLGFLRGVYKSRKQRLHTGSNTSILPKLNTTSSTPPSLTISKATALLAVKGRESSILRRPENQKMGSVCGIIYCGQRLMCEDLAARLVGDGVMAAAFHSGMTPKQRASVQRRWCNNIDPKTETTHPSEEKPIDVIVATIAFGMGIDKPNVRFVCHWELPKTIEGYYQESGRAGRDGDISRCILYYSREDRGKIEYLLEADKERRRCEKTSDQSKRSAADAIQQFQRMAAYCENTIQCRHVFLCEYFGEQNVQRETVCQDGARCDICRTPDKVVKEKAEKLSDIIQGYGRQAQHLGGEKIVVGSDGTVQMHGVWSSGAVTLSRYDTDLVGDEDGPEDSQGGSTDEDPIEASSGSESEDEEHDAELKRKIKRRKLLFGSTVNSSFYKKPEVPVSERIETAAANKYGLRHASSTTVALKFRELCYETVERALSALYMSSHKSLAAEYFSRLASDKVPPLSKTELDMRLKTFVKTLAVEIEGAGFEASTTQNTYKTMLGHRVRDIKGFETQARIALAALSAQSGSAATSAIQETVPATSSFGLAAASFAKTKPTSPTWTTAIALWQIIQQ</sequence>
<dbReference type="OrthoDB" id="10261556at2759"/>
<organism evidence="9 10">
    <name type="scientific">Mortierella polycephala</name>
    <dbReference type="NCBI Taxonomy" id="41804"/>
    <lineage>
        <taxon>Eukaryota</taxon>
        <taxon>Fungi</taxon>
        <taxon>Fungi incertae sedis</taxon>
        <taxon>Mucoromycota</taxon>
        <taxon>Mortierellomycotina</taxon>
        <taxon>Mortierellomycetes</taxon>
        <taxon>Mortierellales</taxon>
        <taxon>Mortierellaceae</taxon>
        <taxon>Mortierella</taxon>
    </lineage>
</organism>
<dbReference type="GO" id="GO:0003676">
    <property type="term" value="F:nucleic acid binding"/>
    <property type="evidence" value="ECO:0007669"/>
    <property type="project" value="InterPro"/>
</dbReference>
<dbReference type="GO" id="GO:0009378">
    <property type="term" value="F:four-way junction helicase activity"/>
    <property type="evidence" value="ECO:0007669"/>
    <property type="project" value="TreeGrafter"/>
</dbReference>
<dbReference type="Proteomes" id="UP000726737">
    <property type="component" value="Unassembled WGS sequence"/>
</dbReference>
<dbReference type="InterPro" id="IPR032284">
    <property type="entry name" value="RecQ_Zn-bd"/>
</dbReference>
<dbReference type="Gene3D" id="3.40.50.300">
    <property type="entry name" value="P-loop containing nucleotide triphosphate hydrolases"/>
    <property type="match status" value="2"/>
</dbReference>
<dbReference type="GO" id="GO:0000724">
    <property type="term" value="P:double-strand break repair via homologous recombination"/>
    <property type="evidence" value="ECO:0007669"/>
    <property type="project" value="TreeGrafter"/>
</dbReference>
<keyword evidence="2" id="KW-0547">Nucleotide-binding</keyword>
<comment type="similarity">
    <text evidence="1">Belongs to the helicase family. RecQ subfamily.</text>
</comment>
<feature type="region of interest" description="Disordered" evidence="6">
    <location>
        <begin position="443"/>
        <end position="481"/>
    </location>
</feature>
<feature type="domain" description="Helicase ATP-binding" evidence="7">
    <location>
        <begin position="1"/>
        <end position="171"/>
    </location>
</feature>
<comment type="caution">
    <text evidence="9">The sequence shown here is derived from an EMBL/GenBank/DDBJ whole genome shotgun (WGS) entry which is preliminary data.</text>
</comment>
<evidence type="ECO:0000256" key="1">
    <source>
        <dbReference type="ARBA" id="ARBA00005446"/>
    </source>
</evidence>
<dbReference type="PANTHER" id="PTHR13710:SF152">
    <property type="entry name" value="ATP-DEPENDENT DNA HELICASE Q5"/>
    <property type="match status" value="1"/>
</dbReference>
<dbReference type="EMBL" id="JAAAJA010000549">
    <property type="protein sequence ID" value="KAG0252053.1"/>
    <property type="molecule type" value="Genomic_DNA"/>
</dbReference>
<dbReference type="InterPro" id="IPR001650">
    <property type="entry name" value="Helicase_C-like"/>
</dbReference>